<protein>
    <submittedName>
        <fullName evidence="1">Uncharacterized protein</fullName>
    </submittedName>
</protein>
<name>J7MH08_THEOR</name>
<accession>J7MH08</accession>
<organism evidence="1 2">
    <name type="scientific">Theileria orientalis strain Shintoku</name>
    <dbReference type="NCBI Taxonomy" id="869250"/>
    <lineage>
        <taxon>Eukaryota</taxon>
        <taxon>Sar</taxon>
        <taxon>Alveolata</taxon>
        <taxon>Apicomplexa</taxon>
        <taxon>Aconoidasida</taxon>
        <taxon>Piroplasmida</taxon>
        <taxon>Theileriidae</taxon>
        <taxon>Theileria</taxon>
    </lineage>
</organism>
<proteinExistence type="predicted"/>
<dbReference type="AlphaFoldDB" id="J7MH08"/>
<keyword evidence="2" id="KW-1185">Reference proteome</keyword>
<reference evidence="1 2" key="1">
    <citation type="journal article" date="2012" name="MBio">
        <title>Comparative genome analysis of three eukaryotic parasites with differing abilities to transform leukocytes reveals key mediators of Theileria-induced leukocyte transformation.</title>
        <authorList>
            <person name="Hayashida K."/>
            <person name="Hara Y."/>
            <person name="Abe T."/>
            <person name="Yamasaki C."/>
            <person name="Toyoda A."/>
            <person name="Kosuge T."/>
            <person name="Suzuki Y."/>
            <person name="Sato Y."/>
            <person name="Kawashima S."/>
            <person name="Katayama T."/>
            <person name="Wakaguri H."/>
            <person name="Inoue N."/>
            <person name="Homma K."/>
            <person name="Tada-Umezaki M."/>
            <person name="Yagi Y."/>
            <person name="Fujii Y."/>
            <person name="Habara T."/>
            <person name="Kanehisa M."/>
            <person name="Watanabe H."/>
            <person name="Ito K."/>
            <person name="Gojobori T."/>
            <person name="Sugawara H."/>
            <person name="Imanishi T."/>
            <person name="Weir W."/>
            <person name="Gardner M."/>
            <person name="Pain A."/>
            <person name="Shiels B."/>
            <person name="Hattori M."/>
            <person name="Nene V."/>
            <person name="Sugimoto C."/>
        </authorList>
    </citation>
    <scope>NUCLEOTIDE SEQUENCE [LARGE SCALE GENOMIC DNA]</scope>
    <source>
        <strain evidence="1 2">Shintoku</strain>
    </source>
</reference>
<evidence type="ECO:0000313" key="2">
    <source>
        <dbReference type="Proteomes" id="UP000003786"/>
    </source>
</evidence>
<evidence type="ECO:0000313" key="1">
    <source>
        <dbReference type="EMBL" id="BAM42446.1"/>
    </source>
</evidence>
<dbReference type="Proteomes" id="UP000003786">
    <property type="component" value="Chromosome 4"/>
</dbReference>
<dbReference type="RefSeq" id="XP_009692747.1">
    <property type="nucleotide sequence ID" value="XM_009694452.1"/>
</dbReference>
<dbReference type="EMBL" id="AP011949">
    <property type="protein sequence ID" value="BAM42446.1"/>
    <property type="molecule type" value="Genomic_DNA"/>
</dbReference>
<sequence length="51" mass="5897">MSNRKERDPGLGVKSCHKIVYNLDKILVHAMLRYILELNARVGYKTVQNPN</sequence>
<dbReference type="GeneID" id="20716855"/>
<dbReference type="VEuPathDB" id="PiroplasmaDB:TOT_040000813"/>
<gene>
    <name evidence="1" type="ORF">TOT_040000813</name>
</gene>
<dbReference type="KEGG" id="tot:TOT_040000813"/>